<evidence type="ECO:0000256" key="6">
    <source>
        <dbReference type="SAM" id="MobiDB-lite"/>
    </source>
</evidence>
<keyword evidence="8" id="KW-1185">Reference proteome</keyword>
<dbReference type="GO" id="GO:0005758">
    <property type="term" value="C:mitochondrial intermembrane space"/>
    <property type="evidence" value="ECO:0007669"/>
    <property type="project" value="TreeGrafter"/>
</dbReference>
<dbReference type="PANTHER" id="PTHR21107:SF2">
    <property type="entry name" value="CYTOCHROME C OXIDASE ASSEMBLY PROTEIN COX19"/>
    <property type="match status" value="1"/>
</dbReference>
<comment type="function">
    <text evidence="4">Required for the assembly of mitochondrial cytochrome c oxidase.</text>
</comment>
<dbReference type="OrthoDB" id="268594at2759"/>
<dbReference type="PANTHER" id="PTHR21107">
    <property type="entry name" value="CYTOCHROME C OXIDASE ASSEMBLY PROTEIN COX19"/>
    <property type="match status" value="1"/>
</dbReference>
<evidence type="ECO:0000256" key="2">
    <source>
        <dbReference type="ARBA" id="ARBA00022490"/>
    </source>
</evidence>
<evidence type="ECO:0000313" key="7">
    <source>
        <dbReference type="EMBL" id="KAH3665974.1"/>
    </source>
</evidence>
<dbReference type="InterPro" id="IPR051383">
    <property type="entry name" value="COX19"/>
</dbReference>
<protein>
    <recommendedName>
        <fullName evidence="9">Cytochrome c oxidase assembly protein COX19</fullName>
    </recommendedName>
</protein>
<comment type="caution">
    <text evidence="7">The sequence shown here is derived from an EMBL/GenBank/DDBJ whole genome shotgun (WGS) entry which is preliminary data.</text>
</comment>
<dbReference type="Proteomes" id="UP000769157">
    <property type="component" value="Unassembled WGS sequence"/>
</dbReference>
<accession>A0A9P8T563</accession>
<evidence type="ECO:0000256" key="5">
    <source>
        <dbReference type="ARBA" id="ARBA00038223"/>
    </source>
</evidence>
<name>A0A9P8T563_9ASCO</name>
<evidence type="ECO:0000313" key="8">
    <source>
        <dbReference type="Proteomes" id="UP000769157"/>
    </source>
</evidence>
<dbReference type="PROSITE" id="PS51808">
    <property type="entry name" value="CHCH"/>
    <property type="match status" value="1"/>
</dbReference>
<comment type="subcellular location">
    <subcellularLocation>
        <location evidence="1">Cytoplasm</location>
    </subcellularLocation>
</comment>
<dbReference type="RefSeq" id="XP_046061178.1">
    <property type="nucleotide sequence ID" value="XM_046205211.1"/>
</dbReference>
<proteinExistence type="inferred from homology"/>
<dbReference type="AlphaFoldDB" id="A0A9P8T563"/>
<dbReference type="EMBL" id="JAEUBE010000295">
    <property type="protein sequence ID" value="KAH3665974.1"/>
    <property type="molecule type" value="Genomic_DNA"/>
</dbReference>
<dbReference type="GO" id="GO:0033617">
    <property type="term" value="P:mitochondrial respiratory chain complex IV assembly"/>
    <property type="evidence" value="ECO:0007669"/>
    <property type="project" value="TreeGrafter"/>
</dbReference>
<comment type="similarity">
    <text evidence="5">Belongs to the COX19 family.</text>
</comment>
<evidence type="ECO:0000256" key="1">
    <source>
        <dbReference type="ARBA" id="ARBA00004496"/>
    </source>
</evidence>
<reference evidence="7" key="2">
    <citation type="submission" date="2021-01" db="EMBL/GenBank/DDBJ databases">
        <authorList>
            <person name="Schikora-Tamarit M.A."/>
        </authorList>
    </citation>
    <scope>NUCLEOTIDE SEQUENCE</scope>
    <source>
        <strain evidence="7">CBS6075</strain>
    </source>
</reference>
<keyword evidence="2" id="KW-0963">Cytoplasm</keyword>
<feature type="region of interest" description="Disordered" evidence="6">
    <location>
        <begin position="1"/>
        <end position="24"/>
    </location>
</feature>
<keyword evidence="3" id="KW-1015">Disulfide bond</keyword>
<sequence>MSANPGNRTQLWNPTPPDRGSFPLDHYGDCKDQMQKYLKCMKLVRNENAPNCRLLAKDYLECRMQHDLMDRVPWNELGLPESEPKKAE</sequence>
<reference evidence="7" key="1">
    <citation type="journal article" date="2021" name="Open Biol.">
        <title>Shared evolutionary footprints suggest mitochondrial oxidative damage underlies multiple complex I losses in fungi.</title>
        <authorList>
            <person name="Schikora-Tamarit M.A."/>
            <person name="Marcet-Houben M."/>
            <person name="Nosek J."/>
            <person name="Gabaldon T."/>
        </authorList>
    </citation>
    <scope>NUCLEOTIDE SEQUENCE</scope>
    <source>
        <strain evidence="7">CBS6075</strain>
    </source>
</reference>
<dbReference type="GeneID" id="70236128"/>
<feature type="compositionally biased region" description="Polar residues" evidence="6">
    <location>
        <begin position="1"/>
        <end position="13"/>
    </location>
</feature>
<evidence type="ECO:0008006" key="9">
    <source>
        <dbReference type="Google" id="ProtNLM"/>
    </source>
</evidence>
<gene>
    <name evidence="7" type="ORF">OGAPHI_004163</name>
</gene>
<evidence type="ECO:0000256" key="4">
    <source>
        <dbReference type="ARBA" id="ARBA00037279"/>
    </source>
</evidence>
<organism evidence="7 8">
    <name type="scientific">Ogataea philodendri</name>
    <dbReference type="NCBI Taxonomy" id="1378263"/>
    <lineage>
        <taxon>Eukaryota</taxon>
        <taxon>Fungi</taxon>
        <taxon>Dikarya</taxon>
        <taxon>Ascomycota</taxon>
        <taxon>Saccharomycotina</taxon>
        <taxon>Pichiomycetes</taxon>
        <taxon>Pichiales</taxon>
        <taxon>Pichiaceae</taxon>
        <taxon>Ogataea</taxon>
    </lineage>
</organism>
<evidence type="ECO:0000256" key="3">
    <source>
        <dbReference type="ARBA" id="ARBA00023157"/>
    </source>
</evidence>